<name>A0A5A7UV16_CUCMM</name>
<evidence type="ECO:0000313" key="1">
    <source>
        <dbReference type="EMBL" id="KAA0059763.1"/>
    </source>
</evidence>
<dbReference type="Proteomes" id="UP000321947">
    <property type="component" value="Unassembled WGS sequence"/>
</dbReference>
<dbReference type="AlphaFoldDB" id="A0A5A7UV16"/>
<dbReference type="EMBL" id="SSTE01005892">
    <property type="protein sequence ID" value="KAA0059763.1"/>
    <property type="molecule type" value="Genomic_DNA"/>
</dbReference>
<reference evidence="3 4" key="1">
    <citation type="submission" date="2019-08" db="EMBL/GenBank/DDBJ databases">
        <title>Draft genome sequences of two oriental melons (Cucumis melo L. var makuwa).</title>
        <authorList>
            <person name="Kwon S.-Y."/>
        </authorList>
    </citation>
    <scope>NUCLEOTIDE SEQUENCE [LARGE SCALE GENOMIC DNA]</scope>
    <source>
        <strain evidence="4">cv. Chang Bougi</strain>
        <strain evidence="3">cv. SW 3</strain>
        <tissue evidence="1">Leaf</tissue>
    </source>
</reference>
<evidence type="ECO:0000313" key="2">
    <source>
        <dbReference type="EMBL" id="TYJ99777.1"/>
    </source>
</evidence>
<organism evidence="1 3">
    <name type="scientific">Cucumis melo var. makuwa</name>
    <name type="common">Oriental melon</name>
    <dbReference type="NCBI Taxonomy" id="1194695"/>
    <lineage>
        <taxon>Eukaryota</taxon>
        <taxon>Viridiplantae</taxon>
        <taxon>Streptophyta</taxon>
        <taxon>Embryophyta</taxon>
        <taxon>Tracheophyta</taxon>
        <taxon>Spermatophyta</taxon>
        <taxon>Magnoliopsida</taxon>
        <taxon>eudicotyledons</taxon>
        <taxon>Gunneridae</taxon>
        <taxon>Pentapetalae</taxon>
        <taxon>rosids</taxon>
        <taxon>fabids</taxon>
        <taxon>Cucurbitales</taxon>
        <taxon>Cucurbitaceae</taxon>
        <taxon>Benincaseae</taxon>
        <taxon>Cucumis</taxon>
    </lineage>
</organism>
<gene>
    <name evidence="2" type="ORF">E5676_scaffold896G00150</name>
    <name evidence="1" type="ORF">E6C27_scaffold108G00170</name>
</gene>
<dbReference type="Proteomes" id="UP000321393">
    <property type="component" value="Unassembled WGS sequence"/>
</dbReference>
<protein>
    <submittedName>
        <fullName evidence="1">Uncharacterized protein</fullName>
    </submittedName>
</protein>
<accession>A0A5A7UV16</accession>
<comment type="caution">
    <text evidence="1">The sequence shown here is derived from an EMBL/GenBank/DDBJ whole genome shotgun (WGS) entry which is preliminary data.</text>
</comment>
<dbReference type="PANTHER" id="PTHR10775:SF180">
    <property type="entry name" value="TRANSPOSON, EN_SPM-LIKE, TRANSPOSASE-ASSOCIATED DOMAIN PROTEIN-RELATED"/>
    <property type="match status" value="1"/>
</dbReference>
<evidence type="ECO:0000313" key="4">
    <source>
        <dbReference type="Proteomes" id="UP000321947"/>
    </source>
</evidence>
<sequence length="215" mass="24690">MIEVAHEEYSKDPNGFEKLLIDAEKPLKEFANATECSECGQSRWKSVKDGNEERKQILSKVIWYFPPIPQFKRLFRSIECAENLTWHSSEKIEDGTLLDIPGKSKDRLNARRDLVDLKLQPKLASISSEKKIFIPPACYTFTKEEKRCVLNTLSRINVPEDLVGLGTCKSQDDLNTSNIGRSLSMGVPFKPEQELLRQAHRYVLENTIDVQPYME</sequence>
<proteinExistence type="predicted"/>
<dbReference type="EMBL" id="SSTD01017575">
    <property type="protein sequence ID" value="TYJ99777.1"/>
    <property type="molecule type" value="Genomic_DNA"/>
</dbReference>
<dbReference type="PANTHER" id="PTHR10775">
    <property type="entry name" value="OS08G0208400 PROTEIN"/>
    <property type="match status" value="1"/>
</dbReference>
<evidence type="ECO:0000313" key="3">
    <source>
        <dbReference type="Proteomes" id="UP000321393"/>
    </source>
</evidence>